<dbReference type="Proteomes" id="UP000017836">
    <property type="component" value="Unassembled WGS sequence"/>
</dbReference>
<sequence>MAGSCRVGRGQGEERWSEVEKGWRPLVAACFGHRQKKRGSGTRWRPQVAGKKEIGEIRWGRDVEIAAGQQIERDRVAVEREGQAW</sequence>
<dbReference type="EMBL" id="KI397513">
    <property type="protein sequence ID" value="ERM94540.1"/>
    <property type="molecule type" value="Genomic_DNA"/>
</dbReference>
<keyword evidence="2" id="KW-1185">Reference proteome</keyword>
<accession>W1NH88</accession>
<gene>
    <name evidence="1" type="ORF">AMTR_s00010p00265940</name>
</gene>
<name>W1NH88_AMBTC</name>
<protein>
    <submittedName>
        <fullName evidence="1">Uncharacterized protein</fullName>
    </submittedName>
</protein>
<organism evidence="1 2">
    <name type="scientific">Amborella trichopoda</name>
    <dbReference type="NCBI Taxonomy" id="13333"/>
    <lineage>
        <taxon>Eukaryota</taxon>
        <taxon>Viridiplantae</taxon>
        <taxon>Streptophyta</taxon>
        <taxon>Embryophyta</taxon>
        <taxon>Tracheophyta</taxon>
        <taxon>Spermatophyta</taxon>
        <taxon>Magnoliopsida</taxon>
        <taxon>Amborellales</taxon>
        <taxon>Amborellaceae</taxon>
        <taxon>Amborella</taxon>
    </lineage>
</organism>
<dbReference type="HOGENOM" id="CLU_2515640_0_0_1"/>
<proteinExistence type="predicted"/>
<evidence type="ECO:0000313" key="1">
    <source>
        <dbReference type="EMBL" id="ERM94540.1"/>
    </source>
</evidence>
<dbReference type="AlphaFoldDB" id="W1NH88"/>
<reference evidence="2" key="1">
    <citation type="journal article" date="2013" name="Science">
        <title>The Amborella genome and the evolution of flowering plants.</title>
        <authorList>
            <consortium name="Amborella Genome Project"/>
        </authorList>
    </citation>
    <scope>NUCLEOTIDE SEQUENCE [LARGE SCALE GENOMIC DNA]</scope>
</reference>
<evidence type="ECO:0000313" key="2">
    <source>
        <dbReference type="Proteomes" id="UP000017836"/>
    </source>
</evidence>
<dbReference type="Gramene" id="ERM94540">
    <property type="protein sequence ID" value="ERM94540"/>
    <property type="gene ID" value="AMTR_s00010p00265940"/>
</dbReference>